<keyword evidence="3" id="KW-0812">Transmembrane</keyword>
<feature type="transmembrane region" description="Helical" evidence="3">
    <location>
        <begin position="12"/>
        <end position="31"/>
    </location>
</feature>
<organism evidence="5 6">
    <name type="scientific">Bacillus gobiensis</name>
    <dbReference type="NCBI Taxonomy" id="1441095"/>
    <lineage>
        <taxon>Bacteria</taxon>
        <taxon>Bacillati</taxon>
        <taxon>Bacillota</taxon>
        <taxon>Bacilli</taxon>
        <taxon>Bacillales</taxon>
        <taxon>Bacillaceae</taxon>
        <taxon>Bacillus</taxon>
    </lineage>
</organism>
<dbReference type="RefSeq" id="WP_053604496.1">
    <property type="nucleotide sequence ID" value="NZ_CP012600.1"/>
</dbReference>
<reference evidence="5 6" key="2">
    <citation type="journal article" date="2016" name="Int. J. Syst. Evol. Microbiol.">
        <title>Bacillus gobiensis sp. nov., isolated from a soil sample.</title>
        <authorList>
            <person name="Liu B."/>
            <person name="Liu G.H."/>
            <person name="Cetin S."/>
            <person name="Schumann P."/>
            <person name="Pan Z.Z."/>
            <person name="Chen Q.Q."/>
        </authorList>
    </citation>
    <scope>NUCLEOTIDE SEQUENCE [LARGE SCALE GENOMIC DNA]</scope>
    <source>
        <strain evidence="5 6">FJAT-4402</strain>
    </source>
</reference>
<keyword evidence="3" id="KW-0472">Membrane</keyword>
<dbReference type="STRING" id="1441095.AM592_14690"/>
<dbReference type="GO" id="GO:0016020">
    <property type="term" value="C:membrane"/>
    <property type="evidence" value="ECO:0007669"/>
    <property type="project" value="TreeGrafter"/>
</dbReference>
<comment type="subcellular location">
    <subcellularLocation>
        <location evidence="1">Membrane</location>
    </subcellularLocation>
</comment>
<comment type="similarity">
    <text evidence="2">Belongs to the acyltransferase 3 family.</text>
</comment>
<feature type="transmembrane region" description="Helical" evidence="3">
    <location>
        <begin position="319"/>
        <end position="339"/>
    </location>
</feature>
<name>A0A0M4FIF0_9BACI</name>
<evidence type="ECO:0000256" key="1">
    <source>
        <dbReference type="ARBA" id="ARBA00004370"/>
    </source>
</evidence>
<dbReference type="GO" id="GO:0000271">
    <property type="term" value="P:polysaccharide biosynthetic process"/>
    <property type="evidence" value="ECO:0007669"/>
    <property type="project" value="TreeGrafter"/>
</dbReference>
<dbReference type="InterPro" id="IPR050879">
    <property type="entry name" value="Acyltransferase_3"/>
</dbReference>
<dbReference type="PANTHER" id="PTHR23028">
    <property type="entry name" value="ACETYLTRANSFERASE"/>
    <property type="match status" value="1"/>
</dbReference>
<accession>A0A0M4FIF0</accession>
<evidence type="ECO:0000313" key="5">
    <source>
        <dbReference type="EMBL" id="ALC82687.1"/>
    </source>
</evidence>
<dbReference type="Pfam" id="PF01757">
    <property type="entry name" value="Acyl_transf_3"/>
    <property type="match status" value="1"/>
</dbReference>
<gene>
    <name evidence="5" type="ORF">AM592_14690</name>
</gene>
<evidence type="ECO:0000313" key="6">
    <source>
        <dbReference type="Proteomes" id="UP000067625"/>
    </source>
</evidence>
<feature type="transmembrane region" description="Helical" evidence="3">
    <location>
        <begin position="262"/>
        <end position="285"/>
    </location>
</feature>
<proteinExistence type="inferred from homology"/>
<feature type="transmembrane region" description="Helical" evidence="3">
    <location>
        <begin position="226"/>
        <end position="250"/>
    </location>
</feature>
<feature type="transmembrane region" description="Helical" evidence="3">
    <location>
        <begin position="43"/>
        <end position="68"/>
    </location>
</feature>
<sequence>MKPIDTKFLDGTRLLLALWVAVGHFYTYTGGKELISVPLISDILLSAGPAVDGFMIITGFLMMYHYLLKEKKEPPSDKTTIFKFWLKRLVRLYPIYFVAILAAFVLFKTNFQYVHSNYSFFTGKEASFGTTFNSAAIPGMSDLFSHLTFLHGLIPGQNTSLLGPAWSLSLEMQFYLVFPILFLIFFRNEALINKTLLLFTGASFVIGFLAPKLFGSWDSSGILADFGAPSLIVFKLHFFVLGMIMACVALKRASRFHLGMWILLVLPFQGRWTILVTIGIITLMFSDDVKRLVHPRVNSVLYIIKQCLSNKAAKIGADISYSLYLTHMIIIPIVVNAVISYTDLGVIQTAAVSLLAFLVINILVSLILFKVVEETGIKFGRVLIGKIFSKRTNEIPVKREV</sequence>
<feature type="transmembrane region" description="Helical" evidence="3">
    <location>
        <begin position="351"/>
        <end position="372"/>
    </location>
</feature>
<dbReference type="OrthoDB" id="9796461at2"/>
<dbReference type="Proteomes" id="UP000067625">
    <property type="component" value="Chromosome"/>
</dbReference>
<dbReference type="PANTHER" id="PTHR23028:SF53">
    <property type="entry name" value="ACYL_TRANSF_3 DOMAIN-CONTAINING PROTEIN"/>
    <property type="match status" value="1"/>
</dbReference>
<evidence type="ECO:0000256" key="2">
    <source>
        <dbReference type="ARBA" id="ARBA00007400"/>
    </source>
</evidence>
<feature type="transmembrane region" description="Helical" evidence="3">
    <location>
        <begin position="89"/>
        <end position="107"/>
    </location>
</feature>
<keyword evidence="6" id="KW-1185">Reference proteome</keyword>
<evidence type="ECO:0000256" key="3">
    <source>
        <dbReference type="SAM" id="Phobius"/>
    </source>
</evidence>
<keyword evidence="3" id="KW-1133">Transmembrane helix</keyword>
<reference evidence="6" key="1">
    <citation type="submission" date="2015-08" db="EMBL/GenBank/DDBJ databases">
        <title>Genome sequencing project for genomic taxonomy and phylogenomics of Bacillus-like bacteria.</title>
        <authorList>
            <person name="Liu B."/>
            <person name="Wang J."/>
            <person name="Zhu Y."/>
            <person name="Liu G."/>
            <person name="Chen Q."/>
            <person name="Chen Z."/>
            <person name="Lan J."/>
            <person name="Che J."/>
            <person name="Ge C."/>
            <person name="Shi H."/>
            <person name="Pan Z."/>
            <person name="Liu X."/>
        </authorList>
    </citation>
    <scope>NUCLEOTIDE SEQUENCE [LARGE SCALE GENOMIC DNA]</scope>
    <source>
        <strain evidence="6">FJAT-4402</strain>
    </source>
</reference>
<dbReference type="InterPro" id="IPR002656">
    <property type="entry name" value="Acyl_transf_3_dom"/>
</dbReference>
<dbReference type="EMBL" id="CP012600">
    <property type="protein sequence ID" value="ALC82687.1"/>
    <property type="molecule type" value="Genomic_DNA"/>
</dbReference>
<feature type="transmembrane region" description="Helical" evidence="3">
    <location>
        <begin position="165"/>
        <end position="184"/>
    </location>
</feature>
<feature type="domain" description="Acyltransferase 3" evidence="4">
    <location>
        <begin position="7"/>
        <end position="369"/>
    </location>
</feature>
<feature type="transmembrane region" description="Helical" evidence="3">
    <location>
        <begin position="196"/>
        <end position="214"/>
    </location>
</feature>
<dbReference type="PATRIC" id="fig|1441095.3.peg.3242"/>
<evidence type="ECO:0000259" key="4">
    <source>
        <dbReference type="Pfam" id="PF01757"/>
    </source>
</evidence>
<protein>
    <recommendedName>
        <fullName evidence="4">Acyltransferase 3 domain-containing protein</fullName>
    </recommendedName>
</protein>
<dbReference type="GO" id="GO:0016747">
    <property type="term" value="F:acyltransferase activity, transferring groups other than amino-acyl groups"/>
    <property type="evidence" value="ECO:0007669"/>
    <property type="project" value="InterPro"/>
</dbReference>
<dbReference type="AlphaFoldDB" id="A0A0M4FIF0"/>